<comment type="caution">
    <text evidence="2">The sequence shown here is derived from an EMBL/GenBank/DDBJ whole genome shotgun (WGS) entry which is preliminary data.</text>
</comment>
<reference evidence="3" key="1">
    <citation type="submission" date="2017-09" db="EMBL/GenBank/DDBJ databases">
        <title>Depth-based differentiation of microbial function through sediment-hosted aquifers and enrichment of novel symbionts in the deep terrestrial subsurface.</title>
        <authorList>
            <person name="Probst A.J."/>
            <person name="Ladd B."/>
            <person name="Jarett J.K."/>
            <person name="Geller-Mcgrath D.E."/>
            <person name="Sieber C.M.K."/>
            <person name="Emerson J.B."/>
            <person name="Anantharaman K."/>
            <person name="Thomas B.C."/>
            <person name="Malmstrom R."/>
            <person name="Stieglmeier M."/>
            <person name="Klingl A."/>
            <person name="Woyke T."/>
            <person name="Ryan C.M."/>
            <person name="Banfield J.F."/>
        </authorList>
    </citation>
    <scope>NUCLEOTIDE SEQUENCE [LARGE SCALE GENOMIC DNA]</scope>
</reference>
<sequence>MKTINTPELIEWQKQNKKIRIIDVRTEYEYNEGAIKNSELIPLDVLDRVFAEKLTDKDEIIVCVCRSGGRSSMAVDFLNNQGYSNVYNLIGGYTMYKLFAV</sequence>
<dbReference type="PROSITE" id="PS50206">
    <property type="entry name" value="RHODANESE_3"/>
    <property type="match status" value="1"/>
</dbReference>
<dbReference type="Pfam" id="PF00581">
    <property type="entry name" value="Rhodanese"/>
    <property type="match status" value="1"/>
</dbReference>
<dbReference type="EMBL" id="PFPL01000043">
    <property type="protein sequence ID" value="PIZ95853.1"/>
    <property type="molecule type" value="Genomic_DNA"/>
</dbReference>
<evidence type="ECO:0000313" key="3">
    <source>
        <dbReference type="Proteomes" id="UP000231453"/>
    </source>
</evidence>
<gene>
    <name evidence="2" type="ORF">COX80_03190</name>
</gene>
<dbReference type="SUPFAM" id="SSF52821">
    <property type="entry name" value="Rhodanese/Cell cycle control phosphatase"/>
    <property type="match status" value="1"/>
</dbReference>
<dbReference type="Gene3D" id="3.40.250.10">
    <property type="entry name" value="Rhodanese-like domain"/>
    <property type="match status" value="1"/>
</dbReference>
<name>A0A2M7VAG7_9BACT</name>
<evidence type="ECO:0000313" key="2">
    <source>
        <dbReference type="EMBL" id="PIZ95853.1"/>
    </source>
</evidence>
<feature type="domain" description="Rhodanese" evidence="1">
    <location>
        <begin position="15"/>
        <end position="101"/>
    </location>
</feature>
<dbReference type="CDD" id="cd00158">
    <property type="entry name" value="RHOD"/>
    <property type="match status" value="1"/>
</dbReference>
<dbReference type="GO" id="GO:0004792">
    <property type="term" value="F:thiosulfate-cyanide sulfurtransferase activity"/>
    <property type="evidence" value="ECO:0007669"/>
    <property type="project" value="TreeGrafter"/>
</dbReference>
<organism evidence="2 3">
    <name type="scientific">Candidatus Magasanikbacteria bacterium CG_4_10_14_0_2_um_filter_33_14</name>
    <dbReference type="NCBI Taxonomy" id="1974636"/>
    <lineage>
        <taxon>Bacteria</taxon>
        <taxon>Candidatus Magasanikiibacteriota</taxon>
    </lineage>
</organism>
<protein>
    <recommendedName>
        <fullName evidence="1">Rhodanese domain-containing protein</fullName>
    </recommendedName>
</protein>
<dbReference type="InterPro" id="IPR001763">
    <property type="entry name" value="Rhodanese-like_dom"/>
</dbReference>
<dbReference type="Proteomes" id="UP000231453">
    <property type="component" value="Unassembled WGS sequence"/>
</dbReference>
<evidence type="ECO:0000259" key="1">
    <source>
        <dbReference type="PROSITE" id="PS50206"/>
    </source>
</evidence>
<accession>A0A2M7VAG7</accession>
<proteinExistence type="predicted"/>
<dbReference type="AlphaFoldDB" id="A0A2M7VAG7"/>
<dbReference type="InterPro" id="IPR036873">
    <property type="entry name" value="Rhodanese-like_dom_sf"/>
</dbReference>
<dbReference type="PANTHER" id="PTHR44086:SF10">
    <property type="entry name" value="THIOSULFATE SULFURTRANSFERASE_RHODANESE-LIKE DOMAIN-CONTAINING PROTEIN 3"/>
    <property type="match status" value="1"/>
</dbReference>
<dbReference type="SMART" id="SM00450">
    <property type="entry name" value="RHOD"/>
    <property type="match status" value="1"/>
</dbReference>
<dbReference type="PANTHER" id="PTHR44086">
    <property type="entry name" value="THIOSULFATE SULFURTRANSFERASE RDL2, MITOCHONDRIAL-RELATED"/>
    <property type="match status" value="1"/>
</dbReference>